<dbReference type="Proteomes" id="UP000503004">
    <property type="component" value="Chromosome"/>
</dbReference>
<dbReference type="InterPro" id="IPR036291">
    <property type="entry name" value="NAD(P)-bd_dom_sf"/>
</dbReference>
<dbReference type="Pfam" id="PF01370">
    <property type="entry name" value="Epimerase"/>
    <property type="match status" value="1"/>
</dbReference>
<evidence type="ECO:0000313" key="3">
    <source>
        <dbReference type="Proteomes" id="UP000503004"/>
    </source>
</evidence>
<gene>
    <name evidence="2" type="ORF">GNH96_12920</name>
</gene>
<proteinExistence type="predicted"/>
<dbReference type="SUPFAM" id="SSF51735">
    <property type="entry name" value="NAD(P)-binding Rossmann-fold domains"/>
    <property type="match status" value="1"/>
</dbReference>
<organism evidence="2 3">
    <name type="scientific">Methylococcus geothermalis</name>
    <dbReference type="NCBI Taxonomy" id="2681310"/>
    <lineage>
        <taxon>Bacteria</taxon>
        <taxon>Pseudomonadati</taxon>
        <taxon>Pseudomonadota</taxon>
        <taxon>Gammaproteobacteria</taxon>
        <taxon>Methylococcales</taxon>
        <taxon>Methylococcaceae</taxon>
        <taxon>Methylococcus</taxon>
    </lineage>
</organism>
<dbReference type="CDD" id="cd05228">
    <property type="entry name" value="AR_FR_like_1_SDR_e"/>
    <property type="match status" value="1"/>
</dbReference>
<dbReference type="GO" id="GO:0005737">
    <property type="term" value="C:cytoplasm"/>
    <property type="evidence" value="ECO:0007669"/>
    <property type="project" value="TreeGrafter"/>
</dbReference>
<name>A0A858QA79_9GAMM</name>
<keyword evidence="3" id="KW-1185">Reference proteome</keyword>
<dbReference type="GO" id="GO:0004029">
    <property type="term" value="F:aldehyde dehydrogenase (NAD+) activity"/>
    <property type="evidence" value="ECO:0007669"/>
    <property type="project" value="TreeGrafter"/>
</dbReference>
<dbReference type="AlphaFoldDB" id="A0A858QA79"/>
<dbReference type="KEGG" id="metu:GNH96_12920"/>
<evidence type="ECO:0000313" key="2">
    <source>
        <dbReference type="EMBL" id="QJD30779.1"/>
    </source>
</evidence>
<dbReference type="RefSeq" id="WP_169604054.1">
    <property type="nucleotide sequence ID" value="NZ_CP046565.1"/>
</dbReference>
<dbReference type="InterPro" id="IPR051783">
    <property type="entry name" value="NAD(P)-dependent_oxidoreduct"/>
</dbReference>
<feature type="domain" description="NAD-dependent epimerase/dehydratase" evidence="1">
    <location>
        <begin position="4"/>
        <end position="226"/>
    </location>
</feature>
<dbReference type="InterPro" id="IPR001509">
    <property type="entry name" value="Epimerase_deHydtase"/>
</dbReference>
<dbReference type="EMBL" id="CP046565">
    <property type="protein sequence ID" value="QJD30779.1"/>
    <property type="molecule type" value="Genomic_DNA"/>
</dbReference>
<evidence type="ECO:0000259" key="1">
    <source>
        <dbReference type="Pfam" id="PF01370"/>
    </source>
</evidence>
<protein>
    <submittedName>
        <fullName evidence="2">NAD-dependent epimerase/dehydratase family protein</fullName>
    </submittedName>
</protein>
<dbReference type="Gene3D" id="3.40.50.720">
    <property type="entry name" value="NAD(P)-binding Rossmann-like Domain"/>
    <property type="match status" value="1"/>
</dbReference>
<reference evidence="3" key="1">
    <citation type="submission" date="2019-12" db="EMBL/GenBank/DDBJ databases">
        <authorList>
            <person name="Awala S.I."/>
            <person name="Rhee S.K."/>
        </authorList>
    </citation>
    <scope>NUCLEOTIDE SEQUENCE [LARGE SCALE GENOMIC DNA]</scope>
    <source>
        <strain evidence="3">IM1</strain>
    </source>
</reference>
<dbReference type="PANTHER" id="PTHR48079:SF6">
    <property type="entry name" value="NAD(P)-BINDING DOMAIN-CONTAINING PROTEIN-RELATED"/>
    <property type="match status" value="1"/>
</dbReference>
<accession>A0A858QA79</accession>
<dbReference type="PANTHER" id="PTHR48079">
    <property type="entry name" value="PROTEIN YEEZ"/>
    <property type="match status" value="1"/>
</dbReference>
<sequence length="328" mass="36590">MTTLVTGATGHLGANLVRALLARGEKVRAFVRTQSDTAALEGLDVERACGDLRDRRSIREALEGVERLYHTAAFVSIRNGDRQELFDVNVIGTRMLMQEARRAGVRRVVHTSSFGAVGINPEGASNEGWTVSPFELGTDYERTKAVSEHDVLLEAVRGLDVTIVNPAAIVGPWDFRPSLIGRTILDFAQGRMKAFVPGAFDFVPMRDVVAAELLAMDKGIRGERYLVTGEYRSIGEILRWLEELTGRPRPKLAVPPRLMQGIALLKDPLERRFFPHKAPRFNYHSIRLLNSGKRGDSSRIRRELGLIPTSTREAFADAVAWFRERGMI</sequence>